<evidence type="ECO:0000313" key="2">
    <source>
        <dbReference type="Proteomes" id="UP000199651"/>
    </source>
</evidence>
<sequence>MTTTTSPVNRRQRDDASSNVLSRDYNQLLRWPTAIDPETSEVRLRLGTTIDALVMRAGFGGEVNHQLVQAMLRGPIIVVPGTKVVDWVFLTQPRTPMRQSTIADLVAARVGWYNVGSTIALPAFGATEGDLYWLQRPETDVELPAWGSVVGAIRRTFRLTW</sequence>
<gene>
    <name evidence="1" type="ORF">SAMN05192558_10470</name>
</gene>
<organism evidence="1 2">
    <name type="scientific">Actinokineospora alba</name>
    <dbReference type="NCBI Taxonomy" id="504798"/>
    <lineage>
        <taxon>Bacteria</taxon>
        <taxon>Bacillati</taxon>
        <taxon>Actinomycetota</taxon>
        <taxon>Actinomycetes</taxon>
        <taxon>Pseudonocardiales</taxon>
        <taxon>Pseudonocardiaceae</taxon>
        <taxon>Actinokineospora</taxon>
    </lineage>
</organism>
<name>A0A1H0LAQ5_9PSEU</name>
<dbReference type="AlphaFoldDB" id="A0A1H0LAQ5"/>
<dbReference type="RefSeq" id="WP_228769802.1">
    <property type="nucleotide sequence ID" value="NZ_FNDV01000009.1"/>
</dbReference>
<accession>A0A1H0LAQ5</accession>
<dbReference type="EMBL" id="FNJB01000004">
    <property type="protein sequence ID" value="SDO65152.1"/>
    <property type="molecule type" value="Genomic_DNA"/>
</dbReference>
<evidence type="ECO:0000313" key="1">
    <source>
        <dbReference type="EMBL" id="SDO65152.1"/>
    </source>
</evidence>
<keyword evidence="2" id="KW-1185">Reference proteome</keyword>
<dbReference type="Proteomes" id="UP000199651">
    <property type="component" value="Unassembled WGS sequence"/>
</dbReference>
<reference evidence="2" key="1">
    <citation type="submission" date="2016-10" db="EMBL/GenBank/DDBJ databases">
        <authorList>
            <person name="Varghese N."/>
            <person name="Submissions S."/>
        </authorList>
    </citation>
    <scope>NUCLEOTIDE SEQUENCE [LARGE SCALE GENOMIC DNA]</scope>
    <source>
        <strain evidence="2">IBRC-M 10655</strain>
    </source>
</reference>
<protein>
    <submittedName>
        <fullName evidence="1">Uncharacterized protein</fullName>
    </submittedName>
</protein>
<proteinExistence type="predicted"/>
<dbReference type="STRING" id="504798.SAMN05421871_109227"/>